<feature type="region of interest" description="Disordered" evidence="1">
    <location>
        <begin position="65"/>
        <end position="98"/>
    </location>
</feature>
<evidence type="ECO:0000313" key="3">
    <source>
        <dbReference type="Proteomes" id="UP000275846"/>
    </source>
</evidence>
<dbReference type="Proteomes" id="UP000275846">
    <property type="component" value="Unassembled WGS sequence"/>
</dbReference>
<dbReference type="WBParaSite" id="SSLN_0001655501-mRNA-1">
    <property type="protein sequence ID" value="SSLN_0001655501-mRNA-1"/>
    <property type="gene ID" value="SSLN_0001655501"/>
</dbReference>
<gene>
    <name evidence="2" type="ORF">SSLN_LOCUS15952</name>
</gene>
<organism evidence="4">
    <name type="scientific">Schistocephalus solidus</name>
    <name type="common">Tapeworm</name>
    <dbReference type="NCBI Taxonomy" id="70667"/>
    <lineage>
        <taxon>Eukaryota</taxon>
        <taxon>Metazoa</taxon>
        <taxon>Spiralia</taxon>
        <taxon>Lophotrochozoa</taxon>
        <taxon>Platyhelminthes</taxon>
        <taxon>Cestoda</taxon>
        <taxon>Eucestoda</taxon>
        <taxon>Diphyllobothriidea</taxon>
        <taxon>Diphyllobothriidae</taxon>
        <taxon>Schistocephalus</taxon>
    </lineage>
</organism>
<keyword evidence="3" id="KW-1185">Reference proteome</keyword>
<evidence type="ECO:0000313" key="4">
    <source>
        <dbReference type="WBParaSite" id="SSLN_0001655501-mRNA-1"/>
    </source>
</evidence>
<reference evidence="4" key="1">
    <citation type="submission" date="2016-06" db="UniProtKB">
        <authorList>
            <consortium name="WormBaseParasite"/>
        </authorList>
    </citation>
    <scope>IDENTIFICATION</scope>
</reference>
<protein>
    <submittedName>
        <fullName evidence="2 4">Uncharacterized protein</fullName>
    </submittedName>
</protein>
<feature type="compositionally biased region" description="Pro residues" evidence="1">
    <location>
        <begin position="71"/>
        <end position="81"/>
    </location>
</feature>
<dbReference type="AlphaFoldDB" id="A0A183THK4"/>
<reference evidence="2 3" key="2">
    <citation type="submission" date="2018-11" db="EMBL/GenBank/DDBJ databases">
        <authorList>
            <consortium name="Pathogen Informatics"/>
        </authorList>
    </citation>
    <scope>NUCLEOTIDE SEQUENCE [LARGE SCALE GENOMIC DNA]</scope>
    <source>
        <strain evidence="2 3">NST_G2</strain>
    </source>
</reference>
<proteinExistence type="predicted"/>
<feature type="compositionally biased region" description="Basic and acidic residues" evidence="1">
    <location>
        <begin position="87"/>
        <end position="98"/>
    </location>
</feature>
<evidence type="ECO:0000256" key="1">
    <source>
        <dbReference type="SAM" id="MobiDB-lite"/>
    </source>
</evidence>
<accession>A0A183THK4</accession>
<name>A0A183THK4_SCHSO</name>
<sequence length="98" mass="10852">MAPEHEGLERTMGQMARVPTGIQLHMSIPPQIQPRPCQYFIQAPPEPPLPECSTDAPDIAALTSKSARKVNPPPWWHPSTPPYLDLRNAKARNDCSSS</sequence>
<dbReference type="EMBL" id="UYSU01040481">
    <property type="protein sequence ID" value="VDM02338.1"/>
    <property type="molecule type" value="Genomic_DNA"/>
</dbReference>
<evidence type="ECO:0000313" key="2">
    <source>
        <dbReference type="EMBL" id="VDM02338.1"/>
    </source>
</evidence>